<evidence type="ECO:0000313" key="5">
    <source>
        <dbReference type="Proteomes" id="UP000652761"/>
    </source>
</evidence>
<dbReference type="SUPFAM" id="SSF57756">
    <property type="entry name" value="Retrovirus zinc finger-like domains"/>
    <property type="match status" value="1"/>
</dbReference>
<accession>A0A843TU43</accession>
<protein>
    <recommendedName>
        <fullName evidence="3">CCHC-type domain-containing protein</fullName>
    </recommendedName>
</protein>
<proteinExistence type="predicted"/>
<dbReference type="InterPro" id="IPR013083">
    <property type="entry name" value="Znf_RING/FYVE/PHD"/>
</dbReference>
<dbReference type="GO" id="GO:0006397">
    <property type="term" value="P:mRNA processing"/>
    <property type="evidence" value="ECO:0007669"/>
    <property type="project" value="InterPro"/>
</dbReference>
<sequence length="689" mass="77501">MGVLHCSLLGRQETRNSLSETVQIQKNIKLPIDCKTPNYKENVGENYDVDCDANDNVKQSTLQQKEEEHRQLAEAVDESSPVMPSMDLPTELQCSLCNKIFKEAVMIPCCQHSIRTALVDKGCCPKCSSTKCRIEDLLPNLSLRHAIELFLEAQIPILGLDKVTPRYAPDGESGIQAKEASCALSIRQLEHTLPESPSLTGKGSNKVVTEPTCESLTGMKRMAPGTGSSTFRLDGDKPAKSIILLHKDRRLDEKDDGHDSKHMPCFEQHGNFIKLSQSVPQKEEATSTTKKKKGLFATSADAGGTTTFPPSRLKKGERNCFMCGSPDHLIRDCPAASNPYQFLQTGNAAFHGGMPAYGAAYWHNNSFPYMRPYANMYGTPGMLPFDPSIKSVPPFGISYMSPMYASLPVPWMGGMGSPMMSGASHPFSHADVIEFQDGEQRRKNLKGQIEREEAFDEGDNDYHCPDSRRRLNDHKAQLDKGVAISYSDEDPRVHRKHAHGGYLHASSHQRPTSTSEDEEIHSGSRKHEKTSNIVVSGRDSRTHYSERSYSDQQDDSDGSDQHTREKGKHRHGSSSKKQSEKRGKHNSDHIHKNQSQSWRETCDDREKIMNDHKKHTRKQLGHSEAAFVPDSSGDQKQSLKEEISHSSRHTKHKEKFSKDQLEDDRWELVDGLGEVYESDHWYHKHRRTR</sequence>
<dbReference type="GO" id="GO:0061630">
    <property type="term" value="F:ubiquitin protein ligase activity"/>
    <property type="evidence" value="ECO:0007669"/>
    <property type="project" value="InterPro"/>
</dbReference>
<keyword evidence="5" id="KW-1185">Reference proteome</keyword>
<dbReference type="AlphaFoldDB" id="A0A843TU43"/>
<feature type="region of interest" description="Disordered" evidence="2">
    <location>
        <begin position="59"/>
        <end position="84"/>
    </location>
</feature>
<comment type="caution">
    <text evidence="4">The sequence shown here is derived from an EMBL/GenBank/DDBJ whole genome shotgun (WGS) entry which is preliminary data.</text>
</comment>
<dbReference type="Proteomes" id="UP000652761">
    <property type="component" value="Unassembled WGS sequence"/>
</dbReference>
<organism evidence="4 5">
    <name type="scientific">Colocasia esculenta</name>
    <name type="common">Wild taro</name>
    <name type="synonym">Arum esculentum</name>
    <dbReference type="NCBI Taxonomy" id="4460"/>
    <lineage>
        <taxon>Eukaryota</taxon>
        <taxon>Viridiplantae</taxon>
        <taxon>Streptophyta</taxon>
        <taxon>Embryophyta</taxon>
        <taxon>Tracheophyta</taxon>
        <taxon>Spermatophyta</taxon>
        <taxon>Magnoliopsida</taxon>
        <taxon>Liliopsida</taxon>
        <taxon>Araceae</taxon>
        <taxon>Aroideae</taxon>
        <taxon>Colocasieae</taxon>
        <taxon>Colocasia</taxon>
    </lineage>
</organism>
<feature type="compositionally biased region" description="Basic residues" evidence="2">
    <location>
        <begin position="565"/>
        <end position="574"/>
    </location>
</feature>
<evidence type="ECO:0000259" key="3">
    <source>
        <dbReference type="PROSITE" id="PS50158"/>
    </source>
</evidence>
<dbReference type="GO" id="GO:0005634">
    <property type="term" value="C:nucleus"/>
    <property type="evidence" value="ECO:0007669"/>
    <property type="project" value="TreeGrafter"/>
</dbReference>
<keyword evidence="1" id="KW-0862">Zinc</keyword>
<dbReference type="InterPro" id="IPR033489">
    <property type="entry name" value="RBBP6"/>
</dbReference>
<feature type="compositionally biased region" description="Basic and acidic residues" evidence="2">
    <location>
        <begin position="460"/>
        <end position="478"/>
    </location>
</feature>
<dbReference type="OrthoDB" id="106784at2759"/>
<dbReference type="GO" id="GO:0016567">
    <property type="term" value="P:protein ubiquitination"/>
    <property type="evidence" value="ECO:0007669"/>
    <property type="project" value="InterPro"/>
</dbReference>
<feature type="compositionally biased region" description="Basic and acidic residues" evidence="2">
    <location>
        <begin position="600"/>
        <end position="611"/>
    </location>
</feature>
<evidence type="ECO:0000256" key="1">
    <source>
        <dbReference type="PROSITE-ProRule" id="PRU00047"/>
    </source>
</evidence>
<feature type="compositionally biased region" description="Basic residues" evidence="2">
    <location>
        <begin position="646"/>
        <end position="655"/>
    </location>
</feature>
<dbReference type="InterPro" id="IPR001878">
    <property type="entry name" value="Znf_CCHC"/>
</dbReference>
<feature type="domain" description="CCHC-type" evidence="3">
    <location>
        <begin position="320"/>
        <end position="334"/>
    </location>
</feature>
<dbReference type="PROSITE" id="PS50158">
    <property type="entry name" value="ZF_CCHC"/>
    <property type="match status" value="1"/>
</dbReference>
<keyword evidence="1" id="KW-0479">Metal-binding</keyword>
<dbReference type="GO" id="GO:0006511">
    <property type="term" value="P:ubiquitin-dependent protein catabolic process"/>
    <property type="evidence" value="ECO:0007669"/>
    <property type="project" value="TreeGrafter"/>
</dbReference>
<name>A0A843TU43_COLES</name>
<dbReference type="InterPro" id="IPR036875">
    <property type="entry name" value="Znf_CCHC_sf"/>
</dbReference>
<dbReference type="PANTHER" id="PTHR15439">
    <property type="entry name" value="RETINOBLASTOMA-BINDING PROTEIN 6"/>
    <property type="match status" value="1"/>
</dbReference>
<dbReference type="Gene3D" id="3.30.40.10">
    <property type="entry name" value="Zinc/RING finger domain, C3HC4 (zinc finger)"/>
    <property type="match status" value="1"/>
</dbReference>
<dbReference type="GO" id="GO:0003676">
    <property type="term" value="F:nucleic acid binding"/>
    <property type="evidence" value="ECO:0007669"/>
    <property type="project" value="InterPro"/>
</dbReference>
<dbReference type="SUPFAM" id="SSF57850">
    <property type="entry name" value="RING/U-box"/>
    <property type="match status" value="1"/>
</dbReference>
<feature type="compositionally biased region" description="Basic and acidic residues" evidence="2">
    <location>
        <begin position="577"/>
        <end position="591"/>
    </location>
</feature>
<feature type="region of interest" description="Disordered" evidence="2">
    <location>
        <begin position="449"/>
        <end position="663"/>
    </location>
</feature>
<evidence type="ECO:0000313" key="4">
    <source>
        <dbReference type="EMBL" id="MQL73656.1"/>
    </source>
</evidence>
<dbReference type="GO" id="GO:0008270">
    <property type="term" value="F:zinc ion binding"/>
    <property type="evidence" value="ECO:0007669"/>
    <property type="project" value="UniProtKB-KW"/>
</dbReference>
<reference evidence="4" key="1">
    <citation type="submission" date="2017-07" db="EMBL/GenBank/DDBJ databases">
        <title>Taro Niue Genome Assembly and Annotation.</title>
        <authorList>
            <person name="Atibalentja N."/>
            <person name="Keating K."/>
            <person name="Fields C.J."/>
        </authorList>
    </citation>
    <scope>NUCLEOTIDE SEQUENCE</scope>
    <source>
        <strain evidence="4">Niue_2</strain>
        <tissue evidence="4">Leaf</tissue>
    </source>
</reference>
<dbReference type="EMBL" id="NMUH01000176">
    <property type="protein sequence ID" value="MQL73656.1"/>
    <property type="molecule type" value="Genomic_DNA"/>
</dbReference>
<gene>
    <name evidence="4" type="ORF">Taro_005996</name>
</gene>
<dbReference type="SMART" id="SM00343">
    <property type="entry name" value="ZnF_C2HC"/>
    <property type="match status" value="1"/>
</dbReference>
<dbReference type="CDD" id="cd16620">
    <property type="entry name" value="vRING-HC-C4C4_RBBP6"/>
    <property type="match status" value="1"/>
</dbReference>
<dbReference type="Gene3D" id="4.10.60.10">
    <property type="entry name" value="Zinc finger, CCHC-type"/>
    <property type="match status" value="1"/>
</dbReference>
<evidence type="ECO:0000256" key="2">
    <source>
        <dbReference type="SAM" id="MobiDB-lite"/>
    </source>
</evidence>
<keyword evidence="1" id="KW-0863">Zinc-finger</keyword>
<feature type="compositionally biased region" description="Basic and acidic residues" evidence="2">
    <location>
        <begin position="538"/>
        <end position="549"/>
    </location>
</feature>
<dbReference type="PANTHER" id="PTHR15439:SF11">
    <property type="entry name" value="E3 UBIQUITIN LIGASE PQT3-LIKE ISOFORM X1"/>
    <property type="match status" value="1"/>
</dbReference>